<dbReference type="InterPro" id="IPR001757">
    <property type="entry name" value="P_typ_ATPase"/>
</dbReference>
<dbReference type="SFLD" id="SFLDS00003">
    <property type="entry name" value="Haloacid_Dehalogenase"/>
    <property type="match status" value="1"/>
</dbReference>
<feature type="transmembrane region" description="Helical" evidence="11">
    <location>
        <begin position="38"/>
        <end position="59"/>
    </location>
</feature>
<dbReference type="Pfam" id="PF00690">
    <property type="entry name" value="Cation_ATPase_N"/>
    <property type="match status" value="1"/>
</dbReference>
<dbReference type="EC" id="3.6.3.-" evidence="13"/>
<dbReference type="SUPFAM" id="SSF81665">
    <property type="entry name" value="Calcium ATPase, transmembrane domain M"/>
    <property type="match status" value="1"/>
</dbReference>
<dbReference type="InterPro" id="IPR036412">
    <property type="entry name" value="HAD-like_sf"/>
</dbReference>
<evidence type="ECO:0000313" key="14">
    <source>
        <dbReference type="Proteomes" id="UP000011157"/>
    </source>
</evidence>
<dbReference type="Gene3D" id="3.40.50.1000">
    <property type="entry name" value="HAD superfamily/HAD-like"/>
    <property type="match status" value="1"/>
</dbReference>
<keyword evidence="7" id="KW-1278">Translocase</keyword>
<dbReference type="InterPro" id="IPR050510">
    <property type="entry name" value="Cation_transp_ATPase_P-type"/>
</dbReference>
<dbReference type="NCBIfam" id="TIGR01494">
    <property type="entry name" value="ATPase_P-type"/>
    <property type="match status" value="3"/>
</dbReference>
<dbReference type="PRINTS" id="PR00120">
    <property type="entry name" value="HATPASE"/>
</dbReference>
<dbReference type="PROSITE" id="PS00154">
    <property type="entry name" value="ATPASE_E1_E2"/>
    <property type="match status" value="1"/>
</dbReference>
<dbReference type="GO" id="GO:0005524">
    <property type="term" value="F:ATP binding"/>
    <property type="evidence" value="ECO:0007669"/>
    <property type="project" value="UniProtKB-KW"/>
</dbReference>
<dbReference type="SUPFAM" id="SSF56784">
    <property type="entry name" value="HAD-like"/>
    <property type="match status" value="1"/>
</dbReference>
<dbReference type="Pfam" id="PF00689">
    <property type="entry name" value="Cation_ATPase_C"/>
    <property type="match status" value="1"/>
</dbReference>
<evidence type="ECO:0000259" key="12">
    <source>
        <dbReference type="SMART" id="SM00831"/>
    </source>
</evidence>
<keyword evidence="4 11" id="KW-0812">Transmembrane</keyword>
<dbReference type="GO" id="GO:0005886">
    <property type="term" value="C:plasma membrane"/>
    <property type="evidence" value="ECO:0007669"/>
    <property type="project" value="UniProtKB-SubCell"/>
</dbReference>
<evidence type="ECO:0000256" key="8">
    <source>
        <dbReference type="ARBA" id="ARBA00022989"/>
    </source>
</evidence>
<evidence type="ECO:0000256" key="10">
    <source>
        <dbReference type="ARBA" id="ARBA00049360"/>
    </source>
</evidence>
<feature type="domain" description="Cation-transporting P-type ATPase N-terminal" evidence="12">
    <location>
        <begin position="1"/>
        <end position="62"/>
    </location>
</feature>
<evidence type="ECO:0000256" key="6">
    <source>
        <dbReference type="ARBA" id="ARBA00022840"/>
    </source>
</evidence>
<proteinExistence type="inferred from homology"/>
<dbReference type="SUPFAM" id="SSF81660">
    <property type="entry name" value="Metal cation-transporting ATPase, ATP-binding domain N"/>
    <property type="match status" value="1"/>
</dbReference>
<dbReference type="InterPro" id="IPR018303">
    <property type="entry name" value="ATPase_P-typ_P_site"/>
</dbReference>
<evidence type="ECO:0000256" key="7">
    <source>
        <dbReference type="ARBA" id="ARBA00022967"/>
    </source>
</evidence>
<dbReference type="PANTHER" id="PTHR43294">
    <property type="entry name" value="SODIUM/POTASSIUM-TRANSPORTING ATPASE SUBUNIT ALPHA"/>
    <property type="match status" value="1"/>
</dbReference>
<dbReference type="PRINTS" id="PR00119">
    <property type="entry name" value="CATATPASE"/>
</dbReference>
<feature type="transmembrane region" description="Helical" evidence="11">
    <location>
        <begin position="795"/>
        <end position="814"/>
    </location>
</feature>
<evidence type="ECO:0000256" key="4">
    <source>
        <dbReference type="ARBA" id="ARBA00022692"/>
    </source>
</evidence>
<keyword evidence="6" id="KW-0067">ATP-binding</keyword>
<sequence>MADVLPPGLSTAQAREQLAHDGANRLPAAKRPSVGRRLIGELTHFFALLLWAAAVLAFFADLPELSIAIVAVIVLNGVFALIQQARADRAADRLQQMLPTRITVWRDGRRQVIDAEDVVVDDIALLESGDRVPADAVVLTENRLLVDSSMLTGESEAGGVASGEPLFAGTFVVEGDTCARVTAIGQHTRLAGIARLTTSTTKPDTPLTRGLRGVVRLTAAIAVSVGAIFLLVSVLVGNPTQQAFVFAIGVTVALVPEALLPTVTLSLAWGSEQMAKRQILVRNLEAVETLGSTTFICTDKTGTLTRNQMTVVQAWTPAGALGVEGAGYGPTTQLAWSSPGAADPVRELAVAAQRCSTGYAEEVDGRWRAHGDPMEAALDTLARRVGIDTVNDRRTSSVALRLPFDPRLRRMAVVAADQILVKGAPDSVLPHCSDNPAARQEVETFTGRGLRVLAVAAAPRDGRTPRNLEECDRGLRLLGLVALENPPREGIGDSLRACRGAGVKVAMVTGDHPATATAIANEVGLRSPDAPVLSGTDLPTDEQHLAALLDHDGIVIARVSPEDKLRIARALRSRGHVVAMTGDGVNDAPALHEADIGVAMGESGTDVAREAADLVLLADSFAGIVAGIEQGRATFVNIRRFLTYHLTDNVAELAPFLVWALSGGLFPLALGVLQILALDLGTDTLSAVALGAEPPAKHLLDGPPVHGRLMNRTVLRRAFGLLGPLEAVLTLTAFLVSLMALGWRVGDPFPTGAHLAAASGAAFMTVVLAQTANVFACRSSSRWPGSLGWFTNRLLVPAVLIELAFSLVVMWVPPVARLLGQWNPPLWGWAVALASMPILLAVDALDKRVRSRRRAGIPPNGLSRYRFGLTASGPSAASAAAINARANPRARCAVRGWSGSSPPTATRDTTRPSAYCMPRMHTVMS</sequence>
<feature type="transmembrane region" description="Helical" evidence="11">
    <location>
        <begin position="826"/>
        <end position="845"/>
    </location>
</feature>
<feature type="transmembrane region" description="Helical" evidence="11">
    <location>
        <begin position="755"/>
        <end position="775"/>
    </location>
</feature>
<dbReference type="EMBL" id="CP003899">
    <property type="protein sequence ID" value="AGC63474.1"/>
    <property type="molecule type" value="Genomic_DNA"/>
</dbReference>
<dbReference type="InterPro" id="IPR004014">
    <property type="entry name" value="ATPase_P-typ_cation-transptr_N"/>
</dbReference>
<dbReference type="InterPro" id="IPR023214">
    <property type="entry name" value="HAD_sf"/>
</dbReference>
<dbReference type="PANTHER" id="PTHR43294:SF21">
    <property type="entry name" value="CATION TRANSPORTING ATPASE"/>
    <property type="match status" value="1"/>
</dbReference>
<dbReference type="InterPro" id="IPR008250">
    <property type="entry name" value="ATPase_P-typ_transduc_dom_A_sf"/>
</dbReference>
<evidence type="ECO:0000256" key="3">
    <source>
        <dbReference type="ARBA" id="ARBA00022475"/>
    </source>
</evidence>
<dbReference type="Gene3D" id="2.70.150.10">
    <property type="entry name" value="Calcium-transporting ATPase, cytoplasmic transduction domain A"/>
    <property type="match status" value="1"/>
</dbReference>
<comment type="similarity">
    <text evidence="2">Belongs to the cation transport ATPase (P-type) (TC 3.A.3) family. Type IIA subfamily.</text>
</comment>
<comment type="catalytic activity">
    <reaction evidence="10">
        <text>ATP + H2O = ADP + phosphate + H(+)</text>
        <dbReference type="Rhea" id="RHEA:13065"/>
        <dbReference type="ChEBI" id="CHEBI:15377"/>
        <dbReference type="ChEBI" id="CHEBI:15378"/>
        <dbReference type="ChEBI" id="CHEBI:30616"/>
        <dbReference type="ChEBI" id="CHEBI:43474"/>
        <dbReference type="ChEBI" id="CHEBI:456216"/>
    </reaction>
</comment>
<dbReference type="InterPro" id="IPR006068">
    <property type="entry name" value="ATPase_P-typ_cation-transptr_C"/>
</dbReference>
<protein>
    <submittedName>
        <fullName evidence="13">Metal cation transporter p-type ATPase a</fullName>
        <ecNumber evidence="13">3.6.3.-</ecNumber>
    </submittedName>
</protein>
<evidence type="ECO:0000256" key="9">
    <source>
        <dbReference type="ARBA" id="ARBA00023136"/>
    </source>
</evidence>
<dbReference type="Pfam" id="PF00702">
    <property type="entry name" value="Hydrolase"/>
    <property type="match status" value="1"/>
</dbReference>
<dbReference type="SFLD" id="SFLDG00002">
    <property type="entry name" value="C1.7:_P-type_atpase_like"/>
    <property type="match status" value="1"/>
</dbReference>
<dbReference type="InterPro" id="IPR023299">
    <property type="entry name" value="ATPase_P-typ_cyto_dom_N"/>
</dbReference>
<keyword evidence="14" id="KW-1185">Reference proteome</keyword>
<organism evidence="13 14">
    <name type="scientific">Mycobacterium liflandii (strain 128FXT)</name>
    <dbReference type="NCBI Taxonomy" id="459424"/>
    <lineage>
        <taxon>Bacteria</taxon>
        <taxon>Bacillati</taxon>
        <taxon>Actinomycetota</taxon>
        <taxon>Actinomycetes</taxon>
        <taxon>Mycobacteriales</taxon>
        <taxon>Mycobacteriaceae</taxon>
        <taxon>Mycobacterium</taxon>
        <taxon>Mycobacterium ulcerans group</taxon>
    </lineage>
</organism>
<keyword evidence="3" id="KW-1003">Cell membrane</keyword>
<gene>
    <name evidence="13" type="ordered locus">MULP_03855</name>
</gene>
<accession>L7VDI1</accession>
<keyword evidence="13" id="KW-0378">Hydrolase</keyword>
<dbReference type="GO" id="GO:0016887">
    <property type="term" value="F:ATP hydrolysis activity"/>
    <property type="evidence" value="ECO:0007669"/>
    <property type="project" value="InterPro"/>
</dbReference>
<evidence type="ECO:0000256" key="11">
    <source>
        <dbReference type="SAM" id="Phobius"/>
    </source>
</evidence>
<dbReference type="Gene3D" id="3.40.1110.10">
    <property type="entry name" value="Calcium-transporting ATPase, cytoplasmic domain N"/>
    <property type="match status" value="1"/>
</dbReference>
<feature type="transmembrane region" description="Helical" evidence="11">
    <location>
        <begin position="65"/>
        <end position="82"/>
    </location>
</feature>
<evidence type="ECO:0000256" key="1">
    <source>
        <dbReference type="ARBA" id="ARBA00004651"/>
    </source>
</evidence>
<dbReference type="SFLD" id="SFLDF00027">
    <property type="entry name" value="p-type_atpase"/>
    <property type="match status" value="1"/>
</dbReference>
<feature type="transmembrane region" description="Helical" evidence="11">
    <location>
        <begin position="718"/>
        <end position="743"/>
    </location>
</feature>
<keyword evidence="9 11" id="KW-0472">Membrane</keyword>
<name>L7VDI1_MYCL1</name>
<feature type="transmembrane region" description="Helical" evidence="11">
    <location>
        <begin position="217"/>
        <end position="237"/>
    </location>
</feature>
<evidence type="ECO:0000256" key="2">
    <source>
        <dbReference type="ARBA" id="ARBA00005675"/>
    </source>
</evidence>
<comment type="subcellular location">
    <subcellularLocation>
        <location evidence="1">Cell membrane</location>
        <topology evidence="1">Multi-pass membrane protein</topology>
    </subcellularLocation>
</comment>
<keyword evidence="5" id="KW-0547">Nucleotide-binding</keyword>
<reference evidence="13 14" key="1">
    <citation type="journal article" date="2013" name="J. Bacteriol.">
        <title>Complete Genome Sequence of the Frog Pathogen Mycobacterium ulcerans Ecovar Liflandii.</title>
        <authorList>
            <person name="Tobias N.J."/>
            <person name="Doig K.D."/>
            <person name="Medema M.H."/>
            <person name="Chen H."/>
            <person name="Haring V."/>
            <person name="Moore R."/>
            <person name="Seemann T."/>
            <person name="Stinear T.P."/>
        </authorList>
    </citation>
    <scope>NUCLEOTIDE SEQUENCE [LARGE SCALE GENOMIC DNA]</scope>
    <source>
        <strain evidence="13 14">128FXT</strain>
    </source>
</reference>
<dbReference type="InterPro" id="IPR059000">
    <property type="entry name" value="ATPase_P-type_domA"/>
</dbReference>
<keyword evidence="8 11" id="KW-1133">Transmembrane helix</keyword>
<evidence type="ECO:0000313" key="13">
    <source>
        <dbReference type="EMBL" id="AGC63474.1"/>
    </source>
</evidence>
<dbReference type="Pfam" id="PF00122">
    <property type="entry name" value="E1-E2_ATPase"/>
    <property type="match status" value="1"/>
</dbReference>
<evidence type="ECO:0000256" key="5">
    <source>
        <dbReference type="ARBA" id="ARBA00022741"/>
    </source>
</evidence>
<dbReference type="InterPro" id="IPR044492">
    <property type="entry name" value="P_typ_ATPase_HD_dom"/>
</dbReference>
<dbReference type="SMART" id="SM00831">
    <property type="entry name" value="Cation_ATPase_N"/>
    <property type="match status" value="1"/>
</dbReference>
<dbReference type="PATRIC" id="fig|459424.11.peg.3969"/>
<dbReference type="RefSeq" id="WP_015356425.1">
    <property type="nucleotide sequence ID" value="NC_020133.1"/>
</dbReference>
<dbReference type="SUPFAM" id="SSF81653">
    <property type="entry name" value="Calcium ATPase, transduction domain A"/>
    <property type="match status" value="1"/>
</dbReference>
<dbReference type="KEGG" id="mli:MULP_03855"/>
<dbReference type="HOGENOM" id="CLU_002360_3_0_11"/>
<dbReference type="Gene3D" id="1.20.1110.10">
    <property type="entry name" value="Calcium-transporting ATPase, transmembrane domain"/>
    <property type="match status" value="1"/>
</dbReference>
<dbReference type="AlphaFoldDB" id="L7VDI1"/>
<dbReference type="InterPro" id="IPR023298">
    <property type="entry name" value="ATPase_P-typ_TM_dom_sf"/>
</dbReference>
<dbReference type="Proteomes" id="UP000011157">
    <property type="component" value="Chromosome"/>
</dbReference>
<feature type="transmembrane region" description="Helical" evidence="11">
    <location>
        <begin position="243"/>
        <end position="269"/>
    </location>
</feature>